<accession>A0ABT8V3L4</accession>
<sequence>MKRLKKPLLSILSLALLISVSPVAGAEQSDVLPEATAKADAANFVKISKSFYPNWKDKGNLSVKKEQDLFDFDGNLNAYLFSVTDDAGKKHGYIIESAIANHPGMLEAATDGESPFAKTKPGNGIYVGVASYFEKADADSFLALNLKGKQDKIEKKSLQSSGSFNREKLKQGKAAVASTTIAAAATASSGKYIYGVPDYQWTIGCVPTSAANIVSYWSKERGYSNLTRASNGSEMPYIDIISTLANYMNTDSRGGTSSINAITGSKQYWRTYGSYNLEANGYSYFTNYKNEIDKYRPALVLVTDNDTPYKYGDHAVTGVGYQILDNGQQNLIIHDTWDNTPVDVIYPWGNHIKTVLTQEPK</sequence>
<keyword evidence="4" id="KW-1185">Reference proteome</keyword>
<comment type="caution">
    <text evidence="3">The sequence shown here is derived from an EMBL/GenBank/DDBJ whole genome shotgun (WGS) entry which is preliminary data.</text>
</comment>
<organism evidence="3 4">
    <name type="scientific">Paenibacillus ehimensis</name>
    <dbReference type="NCBI Taxonomy" id="79264"/>
    <lineage>
        <taxon>Bacteria</taxon>
        <taxon>Bacillati</taxon>
        <taxon>Bacillota</taxon>
        <taxon>Bacilli</taxon>
        <taxon>Bacillales</taxon>
        <taxon>Paenibacillaceae</taxon>
        <taxon>Paenibacillus</taxon>
    </lineage>
</organism>
<evidence type="ECO:0000313" key="3">
    <source>
        <dbReference type="EMBL" id="MDO3676030.1"/>
    </source>
</evidence>
<feature type="chain" id="PRO_5045605598" evidence="1">
    <location>
        <begin position="27"/>
        <end position="361"/>
    </location>
</feature>
<protein>
    <submittedName>
        <fullName evidence="3">C39 family peptidase</fullName>
    </submittedName>
</protein>
<feature type="domain" description="Peptidase C39-like" evidence="2">
    <location>
        <begin position="199"/>
        <end position="337"/>
    </location>
</feature>
<gene>
    <name evidence="3" type="ORF">Q3C12_03375</name>
</gene>
<dbReference type="InterPro" id="IPR039564">
    <property type="entry name" value="Peptidase_C39-like"/>
</dbReference>
<dbReference type="Pfam" id="PF13529">
    <property type="entry name" value="Peptidase_C39_2"/>
    <property type="match status" value="1"/>
</dbReference>
<feature type="signal peptide" evidence="1">
    <location>
        <begin position="1"/>
        <end position="26"/>
    </location>
</feature>
<dbReference type="EMBL" id="JAUMKJ010000003">
    <property type="protein sequence ID" value="MDO3676030.1"/>
    <property type="molecule type" value="Genomic_DNA"/>
</dbReference>
<dbReference type="RefSeq" id="WP_025849728.1">
    <property type="nucleotide sequence ID" value="NZ_JAUMKJ010000003.1"/>
</dbReference>
<evidence type="ECO:0000259" key="2">
    <source>
        <dbReference type="Pfam" id="PF13529"/>
    </source>
</evidence>
<proteinExistence type="predicted"/>
<dbReference type="Gene3D" id="3.90.70.10">
    <property type="entry name" value="Cysteine proteinases"/>
    <property type="match status" value="1"/>
</dbReference>
<dbReference type="Proteomes" id="UP001168883">
    <property type="component" value="Unassembled WGS sequence"/>
</dbReference>
<evidence type="ECO:0000313" key="4">
    <source>
        <dbReference type="Proteomes" id="UP001168883"/>
    </source>
</evidence>
<reference evidence="3" key="1">
    <citation type="submission" date="2023-07" db="EMBL/GenBank/DDBJ databases">
        <authorList>
            <person name="Aktuganov G."/>
            <person name="Boyko T."/>
            <person name="Delegan Y."/>
            <person name="Galimzianova N."/>
            <person name="Gilvanova E."/>
            <person name="Korobov V."/>
            <person name="Kuzmina L."/>
            <person name="Melentiev A."/>
            <person name="Milman P."/>
            <person name="Ryabova A."/>
            <person name="Stupak E."/>
            <person name="Yasakov T."/>
            <person name="Zharikova N."/>
            <person name="Zhurenko E."/>
        </authorList>
    </citation>
    <scope>NUCLEOTIDE SEQUENCE</scope>
    <source>
        <strain evidence="3">IB-739</strain>
    </source>
</reference>
<name>A0ABT8V3L4_9BACL</name>
<evidence type="ECO:0000256" key="1">
    <source>
        <dbReference type="SAM" id="SignalP"/>
    </source>
</evidence>
<keyword evidence="1" id="KW-0732">Signal</keyword>